<dbReference type="CDD" id="cd07247">
    <property type="entry name" value="SgaA_N_like"/>
    <property type="match status" value="1"/>
</dbReference>
<name>A0A1D8JJ13_9BACL</name>
<dbReference type="InterPro" id="IPR053863">
    <property type="entry name" value="Glyoxy/Ble-like_N"/>
</dbReference>
<sequence>MGRLVHFEIHVDDMERAKKFYGEVFGWTFEDWSEFAGMPYFGAVTGDANEPGINGALMQRQTPSPAENQPVNGFTCTLGVEDYDATEAKILQNGGKVALPKYALPGMAWQGYYKDTEGNILGIHQPDEHAK</sequence>
<feature type="compositionally biased region" description="Polar residues" evidence="1">
    <location>
        <begin position="59"/>
        <end position="71"/>
    </location>
</feature>
<gene>
    <name evidence="3" type="ORF">BI350_14900</name>
</gene>
<dbReference type="PANTHER" id="PTHR33993">
    <property type="entry name" value="GLYOXALASE-RELATED"/>
    <property type="match status" value="1"/>
</dbReference>
<dbReference type="Proteomes" id="UP000185746">
    <property type="component" value="Chromosome"/>
</dbReference>
<evidence type="ECO:0000313" key="3">
    <source>
        <dbReference type="EMBL" id="AOV08701.1"/>
    </source>
</evidence>
<proteinExistence type="predicted"/>
<dbReference type="Gene3D" id="3.10.180.10">
    <property type="entry name" value="2,3-Dihydroxybiphenyl 1,2-Dioxygenase, domain 1"/>
    <property type="match status" value="1"/>
</dbReference>
<feature type="region of interest" description="Disordered" evidence="1">
    <location>
        <begin position="52"/>
        <end position="71"/>
    </location>
</feature>
<dbReference type="SUPFAM" id="SSF54593">
    <property type="entry name" value="Glyoxalase/Bleomycin resistance protein/Dihydroxybiphenyl dioxygenase"/>
    <property type="match status" value="1"/>
</dbReference>
<evidence type="ECO:0000313" key="4">
    <source>
        <dbReference type="Proteomes" id="UP000185746"/>
    </source>
</evidence>
<protein>
    <submittedName>
        <fullName evidence="3">Glyoxalase</fullName>
    </submittedName>
</protein>
<accession>A0A1D8JJ13</accession>
<dbReference type="PROSITE" id="PS51819">
    <property type="entry name" value="VOC"/>
    <property type="match status" value="1"/>
</dbReference>
<dbReference type="Pfam" id="PF22677">
    <property type="entry name" value="Ble-like_N"/>
    <property type="match status" value="1"/>
</dbReference>
<feature type="domain" description="VOC" evidence="2">
    <location>
        <begin position="3"/>
        <end position="126"/>
    </location>
</feature>
<evidence type="ECO:0000259" key="2">
    <source>
        <dbReference type="PROSITE" id="PS51819"/>
    </source>
</evidence>
<keyword evidence="4" id="KW-1185">Reference proteome</keyword>
<dbReference type="InterPro" id="IPR029068">
    <property type="entry name" value="Glyas_Bleomycin-R_OHBP_Dase"/>
</dbReference>
<reference evidence="3 4" key="1">
    <citation type="submission" date="2016-09" db="EMBL/GenBank/DDBJ databases">
        <title>Complete genome sequence of the Lysinibacillus sphaericus LMG 22257, a specie of Bacillus with ureolytic activity that can effectively biodeposit calcium carbonate.</title>
        <authorList>
            <person name="Yan W."/>
        </authorList>
    </citation>
    <scope>NUCLEOTIDE SEQUENCE [LARGE SCALE GENOMIC DNA]</scope>
    <source>
        <strain evidence="3 4">LMG 22257</strain>
    </source>
</reference>
<dbReference type="InterPro" id="IPR037523">
    <property type="entry name" value="VOC_core"/>
</dbReference>
<dbReference type="InterPro" id="IPR052164">
    <property type="entry name" value="Anthracycline_SecMetBiosynth"/>
</dbReference>
<dbReference type="RefSeq" id="WP_075528866.1">
    <property type="nucleotide sequence ID" value="NZ_CP017560.1"/>
</dbReference>
<dbReference type="AlphaFoldDB" id="A0A1D8JJ13"/>
<dbReference type="KEGG" id="surl:BI350_14900"/>
<organism evidence="3 4">
    <name type="scientific">Sporosarcina ureilytica</name>
    <dbReference type="NCBI Taxonomy" id="298596"/>
    <lineage>
        <taxon>Bacteria</taxon>
        <taxon>Bacillati</taxon>
        <taxon>Bacillota</taxon>
        <taxon>Bacilli</taxon>
        <taxon>Bacillales</taxon>
        <taxon>Caryophanaceae</taxon>
        <taxon>Sporosarcina</taxon>
    </lineage>
</organism>
<dbReference type="PANTHER" id="PTHR33993:SF2">
    <property type="entry name" value="VOC DOMAIN-CONTAINING PROTEIN"/>
    <property type="match status" value="1"/>
</dbReference>
<dbReference type="EMBL" id="CP017560">
    <property type="protein sequence ID" value="AOV08701.1"/>
    <property type="molecule type" value="Genomic_DNA"/>
</dbReference>
<evidence type="ECO:0000256" key="1">
    <source>
        <dbReference type="SAM" id="MobiDB-lite"/>
    </source>
</evidence>